<dbReference type="EMBL" id="PGOL01001671">
    <property type="protein sequence ID" value="PKI55775.1"/>
    <property type="molecule type" value="Genomic_DNA"/>
</dbReference>
<name>A0A2I0JHR4_PUNGR</name>
<feature type="compositionally biased region" description="Basic and acidic residues" evidence="1">
    <location>
        <begin position="8"/>
        <end position="21"/>
    </location>
</feature>
<dbReference type="AlphaFoldDB" id="A0A2I0JHR4"/>
<organism evidence="2 3">
    <name type="scientific">Punica granatum</name>
    <name type="common">Pomegranate</name>
    <dbReference type="NCBI Taxonomy" id="22663"/>
    <lineage>
        <taxon>Eukaryota</taxon>
        <taxon>Viridiplantae</taxon>
        <taxon>Streptophyta</taxon>
        <taxon>Embryophyta</taxon>
        <taxon>Tracheophyta</taxon>
        <taxon>Spermatophyta</taxon>
        <taxon>Magnoliopsida</taxon>
        <taxon>eudicotyledons</taxon>
        <taxon>Gunneridae</taxon>
        <taxon>Pentapetalae</taxon>
        <taxon>rosids</taxon>
        <taxon>malvids</taxon>
        <taxon>Myrtales</taxon>
        <taxon>Lythraceae</taxon>
        <taxon>Punica</taxon>
    </lineage>
</organism>
<dbReference type="Proteomes" id="UP000233551">
    <property type="component" value="Unassembled WGS sequence"/>
</dbReference>
<reference evidence="2 3" key="1">
    <citation type="submission" date="2017-11" db="EMBL/GenBank/DDBJ databases">
        <title>De-novo sequencing of pomegranate (Punica granatum L.) genome.</title>
        <authorList>
            <person name="Akparov Z."/>
            <person name="Amiraslanov A."/>
            <person name="Hajiyeva S."/>
            <person name="Abbasov M."/>
            <person name="Kaur K."/>
            <person name="Hamwieh A."/>
            <person name="Solovyev V."/>
            <person name="Salamov A."/>
            <person name="Braich B."/>
            <person name="Kosarev P."/>
            <person name="Mahmoud A."/>
            <person name="Hajiyev E."/>
            <person name="Babayeva S."/>
            <person name="Izzatullayeva V."/>
            <person name="Mammadov A."/>
            <person name="Mammadov A."/>
            <person name="Sharifova S."/>
            <person name="Ojaghi J."/>
            <person name="Eynullazada K."/>
            <person name="Bayramov B."/>
            <person name="Abdulazimova A."/>
            <person name="Shahmuradov I."/>
        </authorList>
    </citation>
    <scope>NUCLEOTIDE SEQUENCE [LARGE SCALE GENOMIC DNA]</scope>
    <source>
        <strain evidence="3">cv. AG2017</strain>
        <tissue evidence="2">Leaf</tissue>
    </source>
</reference>
<evidence type="ECO:0000256" key="1">
    <source>
        <dbReference type="SAM" id="MobiDB-lite"/>
    </source>
</evidence>
<gene>
    <name evidence="2" type="ORF">CRG98_023829</name>
</gene>
<evidence type="ECO:0000313" key="3">
    <source>
        <dbReference type="Proteomes" id="UP000233551"/>
    </source>
</evidence>
<keyword evidence="3" id="KW-1185">Reference proteome</keyword>
<comment type="caution">
    <text evidence="2">The sequence shown here is derived from an EMBL/GenBank/DDBJ whole genome shotgun (WGS) entry which is preliminary data.</text>
</comment>
<proteinExistence type="predicted"/>
<protein>
    <submittedName>
        <fullName evidence="2">Uncharacterized protein</fullName>
    </submittedName>
</protein>
<accession>A0A2I0JHR4</accession>
<sequence>MMLGSVHLPEEHVTDTREKESPLPVTIRKSRANELSGSRDRKKSGSSGQGIGPPSSRLHYQNRDGRFTAWTELVTPVWSCSSQGSVNRLDRFQLSDLMLAN</sequence>
<feature type="region of interest" description="Disordered" evidence="1">
    <location>
        <begin position="1"/>
        <end position="62"/>
    </location>
</feature>
<evidence type="ECO:0000313" key="2">
    <source>
        <dbReference type="EMBL" id="PKI55775.1"/>
    </source>
</evidence>